<evidence type="ECO:0000313" key="9">
    <source>
        <dbReference type="Proteomes" id="UP000242188"/>
    </source>
</evidence>
<dbReference type="InterPro" id="IPR039127">
    <property type="entry name" value="Trm112"/>
</dbReference>
<keyword evidence="8" id="KW-0808">Transferase</keyword>
<accession>A0A210QVU1</accession>
<keyword evidence="9" id="KW-1185">Reference proteome</keyword>
<dbReference type="FunFam" id="2.20.25.10:FF:000015">
    <property type="entry name" value="Multifunctional methyltransferase subunit TRM112-like protein"/>
    <property type="match status" value="1"/>
</dbReference>
<dbReference type="AlphaFoldDB" id="A0A210QVU1"/>
<comment type="caution">
    <text evidence="8">The sequence shown here is derived from an EMBL/GenBank/DDBJ whole genome shotgun (WGS) entry which is preliminary data.</text>
</comment>
<evidence type="ECO:0000313" key="8">
    <source>
        <dbReference type="EMBL" id="OWF52796.1"/>
    </source>
</evidence>
<protein>
    <recommendedName>
        <fullName evidence="4">Multifunctional methyltransferase subunit TRM112-like protein</fullName>
    </recommendedName>
    <alternativeName>
        <fullName evidence="7">tRNA methyltransferase 112 homolog</fullName>
    </alternativeName>
</protein>
<evidence type="ECO:0000256" key="5">
    <source>
        <dbReference type="ARBA" id="ARBA00022490"/>
    </source>
</evidence>
<dbReference type="Gene3D" id="2.20.25.10">
    <property type="match status" value="1"/>
</dbReference>
<evidence type="ECO:0000256" key="7">
    <source>
        <dbReference type="ARBA" id="ARBA00030516"/>
    </source>
</evidence>
<comment type="subcellular location">
    <subcellularLocation>
        <location evidence="1">Cytoplasm</location>
        <location evidence="1">Perinuclear region</location>
    </subcellularLocation>
    <subcellularLocation>
        <location evidence="2">Nucleus</location>
        <location evidence="2">Nucleoplasm</location>
    </subcellularLocation>
</comment>
<dbReference type="GO" id="GO:0048471">
    <property type="term" value="C:perinuclear region of cytoplasm"/>
    <property type="evidence" value="ECO:0007669"/>
    <property type="project" value="UniProtKB-SubCell"/>
</dbReference>
<dbReference type="STRING" id="6573.A0A210QVU1"/>
<keyword evidence="8" id="KW-0489">Methyltransferase</keyword>
<gene>
    <name evidence="8" type="ORF">KP79_PYT00567</name>
</gene>
<organism evidence="8 9">
    <name type="scientific">Mizuhopecten yessoensis</name>
    <name type="common">Japanese scallop</name>
    <name type="synonym">Patinopecten yessoensis</name>
    <dbReference type="NCBI Taxonomy" id="6573"/>
    <lineage>
        <taxon>Eukaryota</taxon>
        <taxon>Metazoa</taxon>
        <taxon>Spiralia</taxon>
        <taxon>Lophotrochozoa</taxon>
        <taxon>Mollusca</taxon>
        <taxon>Bivalvia</taxon>
        <taxon>Autobranchia</taxon>
        <taxon>Pteriomorphia</taxon>
        <taxon>Pectinida</taxon>
        <taxon>Pectinoidea</taxon>
        <taxon>Pectinidae</taxon>
        <taxon>Mizuhopecten</taxon>
    </lineage>
</organism>
<dbReference type="GO" id="GO:0008168">
    <property type="term" value="F:methyltransferase activity"/>
    <property type="evidence" value="ECO:0007669"/>
    <property type="project" value="UniProtKB-KW"/>
</dbReference>
<keyword evidence="6" id="KW-0539">Nucleus</keyword>
<evidence type="ECO:0000256" key="3">
    <source>
        <dbReference type="ARBA" id="ARBA00007980"/>
    </source>
</evidence>
<dbReference type="OrthoDB" id="2187549at2759"/>
<dbReference type="EMBL" id="NEDP02001639">
    <property type="protein sequence ID" value="OWF52796.1"/>
    <property type="molecule type" value="Genomic_DNA"/>
</dbReference>
<evidence type="ECO:0000256" key="6">
    <source>
        <dbReference type="ARBA" id="ARBA00023242"/>
    </source>
</evidence>
<dbReference type="SUPFAM" id="SSF158997">
    <property type="entry name" value="Trm112p-like"/>
    <property type="match status" value="1"/>
</dbReference>
<dbReference type="GO" id="GO:0030488">
    <property type="term" value="P:tRNA methylation"/>
    <property type="evidence" value="ECO:0007669"/>
    <property type="project" value="TreeGrafter"/>
</dbReference>
<dbReference type="Proteomes" id="UP000242188">
    <property type="component" value="Unassembled WGS sequence"/>
</dbReference>
<evidence type="ECO:0000256" key="1">
    <source>
        <dbReference type="ARBA" id="ARBA00004556"/>
    </source>
</evidence>
<dbReference type="GO" id="GO:0046982">
    <property type="term" value="F:protein heterodimerization activity"/>
    <property type="evidence" value="ECO:0007669"/>
    <property type="project" value="InterPro"/>
</dbReference>
<dbReference type="GO" id="GO:0005654">
    <property type="term" value="C:nucleoplasm"/>
    <property type="evidence" value="ECO:0007669"/>
    <property type="project" value="UniProtKB-SubCell"/>
</dbReference>
<evidence type="ECO:0000256" key="2">
    <source>
        <dbReference type="ARBA" id="ARBA00004642"/>
    </source>
</evidence>
<proteinExistence type="inferred from homology"/>
<dbReference type="GO" id="GO:0070476">
    <property type="term" value="P:rRNA (guanine-N7)-methylation"/>
    <property type="evidence" value="ECO:0007669"/>
    <property type="project" value="TreeGrafter"/>
</dbReference>
<dbReference type="PANTHER" id="PTHR12773:SF0">
    <property type="entry name" value="MULTIFUNCTIONAL METHYLTRANSFERASE SUBUNIT TRM112-LIKE PROTEIN"/>
    <property type="match status" value="1"/>
</dbReference>
<name>A0A210QVU1_MIZYE</name>
<keyword evidence="5" id="KW-0963">Cytoplasm</keyword>
<dbReference type="Pfam" id="PF03966">
    <property type="entry name" value="Trm112p"/>
    <property type="match status" value="1"/>
</dbReference>
<dbReference type="InterPro" id="IPR005651">
    <property type="entry name" value="Trm112-like"/>
</dbReference>
<dbReference type="PANTHER" id="PTHR12773">
    <property type="entry name" value="UPF0315 PROTEIN-RELATED"/>
    <property type="match status" value="1"/>
</dbReference>
<evidence type="ECO:0000256" key="4">
    <source>
        <dbReference type="ARBA" id="ARBA00019989"/>
    </source>
</evidence>
<dbReference type="CDD" id="cd21089">
    <property type="entry name" value="Trm112-like"/>
    <property type="match status" value="1"/>
</dbReference>
<reference evidence="8 9" key="1">
    <citation type="journal article" date="2017" name="Nat. Ecol. Evol.">
        <title>Scallop genome provides insights into evolution of bilaterian karyotype and development.</title>
        <authorList>
            <person name="Wang S."/>
            <person name="Zhang J."/>
            <person name="Jiao W."/>
            <person name="Li J."/>
            <person name="Xun X."/>
            <person name="Sun Y."/>
            <person name="Guo X."/>
            <person name="Huan P."/>
            <person name="Dong B."/>
            <person name="Zhang L."/>
            <person name="Hu X."/>
            <person name="Sun X."/>
            <person name="Wang J."/>
            <person name="Zhao C."/>
            <person name="Wang Y."/>
            <person name="Wang D."/>
            <person name="Huang X."/>
            <person name="Wang R."/>
            <person name="Lv J."/>
            <person name="Li Y."/>
            <person name="Zhang Z."/>
            <person name="Liu B."/>
            <person name="Lu W."/>
            <person name="Hui Y."/>
            <person name="Liang J."/>
            <person name="Zhou Z."/>
            <person name="Hou R."/>
            <person name="Li X."/>
            <person name="Liu Y."/>
            <person name="Li H."/>
            <person name="Ning X."/>
            <person name="Lin Y."/>
            <person name="Zhao L."/>
            <person name="Xing Q."/>
            <person name="Dou J."/>
            <person name="Li Y."/>
            <person name="Mao J."/>
            <person name="Guo H."/>
            <person name="Dou H."/>
            <person name="Li T."/>
            <person name="Mu C."/>
            <person name="Jiang W."/>
            <person name="Fu Q."/>
            <person name="Fu X."/>
            <person name="Miao Y."/>
            <person name="Liu J."/>
            <person name="Yu Q."/>
            <person name="Li R."/>
            <person name="Liao H."/>
            <person name="Li X."/>
            <person name="Kong Y."/>
            <person name="Jiang Z."/>
            <person name="Chourrout D."/>
            <person name="Li R."/>
            <person name="Bao Z."/>
        </authorList>
    </citation>
    <scope>NUCLEOTIDE SEQUENCE [LARGE SCALE GENOMIC DNA]</scope>
    <source>
        <strain evidence="8 9">PY_sf001</strain>
    </source>
</reference>
<comment type="similarity">
    <text evidence="3">Belongs to the TRM112 family.</text>
</comment>
<sequence length="138" mass="15411">MFTSPHGKGGKQDKMKLLTHNMLTSNIIKTVTNGYPLKIVPTQVEVKTVDFNPEFISRMLPKIDWPALCQAAQSVGHGEGLPEALTEKYEEDEMLLKKVHHVLMQVEVLEGNLVCPETGRQFPISSGIPNMLLNEDEV</sequence>